<accession>A0ABP1A513</accession>
<gene>
    <name evidence="2" type="ORF">CSSPJE1EN2_LOCUS596</name>
</gene>
<evidence type="ECO:0000256" key="1">
    <source>
        <dbReference type="SAM" id="MobiDB-lite"/>
    </source>
</evidence>
<organism evidence="2 3">
    <name type="scientific">Sphagnum jensenii</name>
    <dbReference type="NCBI Taxonomy" id="128206"/>
    <lineage>
        <taxon>Eukaryota</taxon>
        <taxon>Viridiplantae</taxon>
        <taxon>Streptophyta</taxon>
        <taxon>Embryophyta</taxon>
        <taxon>Bryophyta</taxon>
        <taxon>Sphagnophytina</taxon>
        <taxon>Sphagnopsida</taxon>
        <taxon>Sphagnales</taxon>
        <taxon>Sphagnaceae</taxon>
        <taxon>Sphagnum</taxon>
    </lineage>
</organism>
<feature type="compositionally biased region" description="Basic and acidic residues" evidence="1">
    <location>
        <begin position="61"/>
        <end position="73"/>
    </location>
</feature>
<reference evidence="2 3" key="1">
    <citation type="submission" date="2024-03" db="EMBL/GenBank/DDBJ databases">
        <authorList>
            <consortium name="ELIXIR-Norway"/>
            <consortium name="Elixir Norway"/>
        </authorList>
    </citation>
    <scope>NUCLEOTIDE SEQUENCE [LARGE SCALE GENOMIC DNA]</scope>
</reference>
<keyword evidence="3" id="KW-1185">Reference proteome</keyword>
<sequence>MKEIEDVNVKTPNGIKADAPNLVVKPPPSRTFFFPVRYVKTLTGSRSIRISQKPQGRTKYLAHEDAKKRKMEAEGGSEVAETLHWCGEKEAMACKSLVTMGDGARLVG</sequence>
<dbReference type="EMBL" id="OZ023702">
    <property type="protein sequence ID" value="CAK9857601.1"/>
    <property type="molecule type" value="Genomic_DNA"/>
</dbReference>
<feature type="region of interest" description="Disordered" evidence="1">
    <location>
        <begin position="52"/>
        <end position="77"/>
    </location>
</feature>
<evidence type="ECO:0000313" key="2">
    <source>
        <dbReference type="EMBL" id="CAK9857601.1"/>
    </source>
</evidence>
<dbReference type="Proteomes" id="UP001497522">
    <property type="component" value="Chromosome 1"/>
</dbReference>
<name>A0ABP1A513_9BRYO</name>
<evidence type="ECO:0000313" key="3">
    <source>
        <dbReference type="Proteomes" id="UP001497522"/>
    </source>
</evidence>
<proteinExistence type="predicted"/>
<protein>
    <submittedName>
        <fullName evidence="2">Uncharacterized protein</fullName>
    </submittedName>
</protein>